<evidence type="ECO:0000256" key="3">
    <source>
        <dbReference type="ARBA" id="ARBA00022746"/>
    </source>
</evidence>
<gene>
    <name evidence="7" type="primary">crtI</name>
    <name evidence="7" type="ORF">G7034_04480</name>
</gene>
<sequence length="495" mass="56405">MNPPTALIIGAGIAGIATSLRLTKLGYQVQVFESNPHTGGKLHAIKQDGYRFDLGPSLFTMPHLVDELFQLFDEEPSAYFNYIKKENLCNYFWEDGTKFQVKESLPSFINDASLVFDEPKSNIKAYLDRNKLKYDLTQELFLKKSLHKTKTYLSANTLKAIAQVNKLHLYESLDQTNQRYFTNPKLIQLFNRYATYNGSSPFQTPGIMSMISHLEMYFGTFYPVGGMHEISQSLTRFAENQGVVFHLNAKVDEIVTDTKKVNGLKVNNQFYEGDIVVSNMDIFSSYSSLLKTAIQPKKTLNQERSSSALIFYWGIKKEFPELDLHNILFSEDYQAEFEAIFNEKEIYEDPTIYINITSKEDKSDAPSDAENWFVMINVPANYGQDWMQIRKKLRKQVIAKINRILNTDLAPLIESEYVWDPVEIEKSTSSHRGSLYGASSNDQMAAFLRHPNFSKQYNNLFFCGGSVHPGGGIPLCLLSSKIVSDCVSDLKLTYA</sequence>
<dbReference type="Proteomes" id="UP000643701">
    <property type="component" value="Unassembled WGS sequence"/>
</dbReference>
<evidence type="ECO:0000313" key="7">
    <source>
        <dbReference type="EMBL" id="NGZ89506.1"/>
    </source>
</evidence>
<dbReference type="SUPFAM" id="SSF51905">
    <property type="entry name" value="FAD/NAD(P)-binding domain"/>
    <property type="match status" value="1"/>
</dbReference>
<organism evidence="7 8">
    <name type="scientific">Psychroflexus maritimus</name>
    <dbReference type="NCBI Taxonomy" id="2714865"/>
    <lineage>
        <taxon>Bacteria</taxon>
        <taxon>Pseudomonadati</taxon>
        <taxon>Bacteroidota</taxon>
        <taxon>Flavobacteriia</taxon>
        <taxon>Flavobacteriales</taxon>
        <taxon>Flavobacteriaceae</taxon>
        <taxon>Psychroflexus</taxon>
    </lineage>
</organism>
<reference evidence="7" key="1">
    <citation type="submission" date="2020-03" db="EMBL/GenBank/DDBJ databases">
        <title>Psychroflexus Maritimus sp. nov., isolate from marine sediment.</title>
        <authorList>
            <person name="Zhong Y.-L."/>
        </authorList>
    </citation>
    <scope>NUCLEOTIDE SEQUENCE</scope>
    <source>
        <strain evidence="7">C1</strain>
    </source>
</reference>
<keyword evidence="4 5" id="KW-0560">Oxidoreductase</keyword>
<dbReference type="RefSeq" id="WP_166399772.1">
    <property type="nucleotide sequence ID" value="NZ_JAANAS010000039.1"/>
</dbReference>
<dbReference type="EMBL" id="JAANAS010000039">
    <property type="protein sequence ID" value="NGZ89506.1"/>
    <property type="molecule type" value="Genomic_DNA"/>
</dbReference>
<dbReference type="GO" id="GO:0016117">
    <property type="term" value="P:carotenoid biosynthetic process"/>
    <property type="evidence" value="ECO:0007669"/>
    <property type="project" value="UniProtKB-KW"/>
</dbReference>
<feature type="domain" description="Amine oxidase" evidence="6">
    <location>
        <begin position="13"/>
        <end position="487"/>
    </location>
</feature>
<dbReference type="InterPro" id="IPR054840">
    <property type="entry name" value="hydcarot_desat_CrtD"/>
</dbReference>
<keyword evidence="3 5" id="KW-0125">Carotenoid biosynthesis</keyword>
<evidence type="ECO:0000256" key="2">
    <source>
        <dbReference type="ARBA" id="ARBA00006046"/>
    </source>
</evidence>
<dbReference type="InterPro" id="IPR002937">
    <property type="entry name" value="Amino_oxidase"/>
</dbReference>
<evidence type="ECO:0000256" key="1">
    <source>
        <dbReference type="ARBA" id="ARBA00004829"/>
    </source>
</evidence>
<dbReference type="NCBIfam" id="NF042421">
    <property type="entry name" value="hydcarot_desat_CrtD"/>
    <property type="match status" value="1"/>
</dbReference>
<evidence type="ECO:0000259" key="6">
    <source>
        <dbReference type="Pfam" id="PF01593"/>
    </source>
</evidence>
<dbReference type="Gene3D" id="3.50.50.60">
    <property type="entry name" value="FAD/NAD(P)-binding domain"/>
    <property type="match status" value="2"/>
</dbReference>
<evidence type="ECO:0000256" key="4">
    <source>
        <dbReference type="ARBA" id="ARBA00023002"/>
    </source>
</evidence>
<accession>A0A967AFE5</accession>
<proteinExistence type="inferred from homology"/>
<dbReference type="Pfam" id="PF01593">
    <property type="entry name" value="Amino_oxidase"/>
    <property type="match status" value="1"/>
</dbReference>
<dbReference type="InterPro" id="IPR014105">
    <property type="entry name" value="Carotenoid/retinoid_OxRdtase"/>
</dbReference>
<name>A0A967AFE5_9FLAO</name>
<dbReference type="InterPro" id="IPR036188">
    <property type="entry name" value="FAD/NAD-bd_sf"/>
</dbReference>
<comment type="similarity">
    <text evidence="2 5">Belongs to the carotenoid/retinoid oxidoreductase family.</text>
</comment>
<evidence type="ECO:0000313" key="8">
    <source>
        <dbReference type="Proteomes" id="UP000643701"/>
    </source>
</evidence>
<evidence type="ECO:0000256" key="5">
    <source>
        <dbReference type="RuleBase" id="RU362075"/>
    </source>
</evidence>
<protein>
    <submittedName>
        <fullName evidence="7">Phytoene desaturase</fullName>
    </submittedName>
</protein>
<dbReference type="AlphaFoldDB" id="A0A967AFE5"/>
<dbReference type="PANTHER" id="PTHR43734:SF7">
    <property type="entry name" value="4,4'-DIAPONEUROSPORENE OXYGENASE"/>
    <property type="match status" value="1"/>
</dbReference>
<dbReference type="PANTHER" id="PTHR43734">
    <property type="entry name" value="PHYTOENE DESATURASE"/>
    <property type="match status" value="1"/>
</dbReference>
<dbReference type="GO" id="GO:0016491">
    <property type="term" value="F:oxidoreductase activity"/>
    <property type="evidence" value="ECO:0007669"/>
    <property type="project" value="UniProtKB-KW"/>
</dbReference>
<comment type="caution">
    <text evidence="7">The sequence shown here is derived from an EMBL/GenBank/DDBJ whole genome shotgun (WGS) entry which is preliminary data.</text>
</comment>
<keyword evidence="8" id="KW-1185">Reference proteome</keyword>
<dbReference type="NCBIfam" id="TIGR02734">
    <property type="entry name" value="crtI_fam"/>
    <property type="match status" value="1"/>
</dbReference>
<comment type="pathway">
    <text evidence="1 5">Carotenoid biosynthesis.</text>
</comment>